<reference evidence="3 4" key="1">
    <citation type="submission" date="2023-07" db="EMBL/GenBank/DDBJ databases">
        <title>Sequencing the genomes of 1000 actinobacteria strains.</title>
        <authorList>
            <person name="Klenk H.-P."/>
        </authorList>
    </citation>
    <scope>NUCLEOTIDE SEQUENCE [LARGE SCALE GENOMIC DNA]</scope>
    <source>
        <strain evidence="3 4">DSM 44710</strain>
    </source>
</reference>
<dbReference type="InterPro" id="IPR025419">
    <property type="entry name" value="DUF4142"/>
</dbReference>
<keyword evidence="1" id="KW-0732">Signal</keyword>
<proteinExistence type="predicted"/>
<keyword evidence="4" id="KW-1185">Reference proteome</keyword>
<sequence>MRIASTLTAALLAGAVLVTGGPAAATPATSAAPGEACAEDVKYLVRAHRGNLAEQAAGRAALAESADERVRHIAAMLVQDHARMDRTITWLAGEHGLMLPPKPNQKQRDDLAAVMAADDAAFDAAWLAMQEKAHLQSLDFINRELAGGCAPAVREAATSAAPKVAAHLAMVRAALDPRD</sequence>
<protein>
    <submittedName>
        <fullName evidence="3">Membrane protein</fullName>
    </submittedName>
</protein>
<comment type="caution">
    <text evidence="3">The sequence shown here is derived from an EMBL/GenBank/DDBJ whole genome shotgun (WGS) entry which is preliminary data.</text>
</comment>
<feature type="signal peptide" evidence="1">
    <location>
        <begin position="1"/>
        <end position="25"/>
    </location>
</feature>
<gene>
    <name evidence="3" type="ORF">J2S43_002242</name>
</gene>
<dbReference type="EMBL" id="JAUSRA010000001">
    <property type="protein sequence ID" value="MDP9793730.1"/>
    <property type="molecule type" value="Genomic_DNA"/>
</dbReference>
<evidence type="ECO:0000313" key="4">
    <source>
        <dbReference type="Proteomes" id="UP001240984"/>
    </source>
</evidence>
<dbReference type="PANTHER" id="PTHR38593:SF1">
    <property type="entry name" value="BLR2558 PROTEIN"/>
    <property type="match status" value="1"/>
</dbReference>
<organism evidence="3 4">
    <name type="scientific">Catenuloplanes nepalensis</name>
    <dbReference type="NCBI Taxonomy" id="587533"/>
    <lineage>
        <taxon>Bacteria</taxon>
        <taxon>Bacillati</taxon>
        <taxon>Actinomycetota</taxon>
        <taxon>Actinomycetes</taxon>
        <taxon>Micromonosporales</taxon>
        <taxon>Micromonosporaceae</taxon>
        <taxon>Catenuloplanes</taxon>
    </lineage>
</organism>
<dbReference type="InterPro" id="IPR012347">
    <property type="entry name" value="Ferritin-like"/>
</dbReference>
<feature type="chain" id="PRO_5046942652" evidence="1">
    <location>
        <begin position="26"/>
        <end position="179"/>
    </location>
</feature>
<evidence type="ECO:0000313" key="3">
    <source>
        <dbReference type="EMBL" id="MDP9793730.1"/>
    </source>
</evidence>
<accession>A0ABT9MQM0</accession>
<dbReference type="Pfam" id="PF13628">
    <property type="entry name" value="DUF4142"/>
    <property type="match status" value="1"/>
</dbReference>
<dbReference type="Gene3D" id="1.20.1260.10">
    <property type="match status" value="1"/>
</dbReference>
<feature type="domain" description="DUF4142" evidence="2">
    <location>
        <begin position="39"/>
        <end position="173"/>
    </location>
</feature>
<evidence type="ECO:0000259" key="2">
    <source>
        <dbReference type="Pfam" id="PF13628"/>
    </source>
</evidence>
<evidence type="ECO:0000256" key="1">
    <source>
        <dbReference type="SAM" id="SignalP"/>
    </source>
</evidence>
<name>A0ABT9MQM0_9ACTN</name>
<dbReference type="PANTHER" id="PTHR38593">
    <property type="entry name" value="BLR2558 PROTEIN"/>
    <property type="match status" value="1"/>
</dbReference>
<dbReference type="RefSeq" id="WP_306828808.1">
    <property type="nucleotide sequence ID" value="NZ_JAUSRA010000001.1"/>
</dbReference>
<dbReference type="Proteomes" id="UP001240984">
    <property type="component" value="Unassembled WGS sequence"/>
</dbReference>